<name>A0AAV6W8R0_9LAMI</name>
<organism evidence="1 2">
    <name type="scientific">Buddleja alternifolia</name>
    <dbReference type="NCBI Taxonomy" id="168488"/>
    <lineage>
        <taxon>Eukaryota</taxon>
        <taxon>Viridiplantae</taxon>
        <taxon>Streptophyta</taxon>
        <taxon>Embryophyta</taxon>
        <taxon>Tracheophyta</taxon>
        <taxon>Spermatophyta</taxon>
        <taxon>Magnoliopsida</taxon>
        <taxon>eudicotyledons</taxon>
        <taxon>Gunneridae</taxon>
        <taxon>Pentapetalae</taxon>
        <taxon>asterids</taxon>
        <taxon>lamiids</taxon>
        <taxon>Lamiales</taxon>
        <taxon>Scrophulariaceae</taxon>
        <taxon>Buddlejeae</taxon>
        <taxon>Buddleja</taxon>
    </lineage>
</organism>
<gene>
    <name evidence="1" type="ORF">BUALT_Bualt19G0012200</name>
</gene>
<evidence type="ECO:0000313" key="2">
    <source>
        <dbReference type="Proteomes" id="UP000826271"/>
    </source>
</evidence>
<accession>A0AAV6W8R0</accession>
<keyword evidence="2" id="KW-1185">Reference proteome</keyword>
<dbReference type="AlphaFoldDB" id="A0AAV6W8R0"/>
<sequence length="124" mass="13852">MATTTKATPTIASDELVTLFFNRMGAFDTLKPQHNVKDSFSNLVGGVLKVVSVDRGKISCILHVKAPILLMGYCRTVTGICMEVRFRLWLRGLQLVVLERSWGKTKISSLENLASLIYLLLHIM</sequence>
<proteinExistence type="predicted"/>
<comment type="caution">
    <text evidence="1">The sequence shown here is derived from an EMBL/GenBank/DDBJ whole genome shotgun (WGS) entry which is preliminary data.</text>
</comment>
<dbReference type="Proteomes" id="UP000826271">
    <property type="component" value="Unassembled WGS sequence"/>
</dbReference>
<reference evidence="1" key="1">
    <citation type="submission" date="2019-10" db="EMBL/GenBank/DDBJ databases">
        <authorList>
            <person name="Zhang R."/>
            <person name="Pan Y."/>
            <person name="Wang J."/>
            <person name="Ma R."/>
            <person name="Yu S."/>
        </authorList>
    </citation>
    <scope>NUCLEOTIDE SEQUENCE</scope>
    <source>
        <strain evidence="1">LA-IB0</strain>
        <tissue evidence="1">Leaf</tissue>
    </source>
</reference>
<protein>
    <submittedName>
        <fullName evidence="1">Uncharacterized protein</fullName>
    </submittedName>
</protein>
<dbReference type="EMBL" id="WHWC01000019">
    <property type="protein sequence ID" value="KAG8363340.1"/>
    <property type="molecule type" value="Genomic_DNA"/>
</dbReference>
<evidence type="ECO:0000313" key="1">
    <source>
        <dbReference type="EMBL" id="KAG8363340.1"/>
    </source>
</evidence>